<dbReference type="Proteomes" id="UP001238096">
    <property type="component" value="Chromosome"/>
</dbReference>
<keyword evidence="2" id="KW-1185">Reference proteome</keyword>
<sequence>MIIVVIPIMLFIIKLHPEEVGLIKDSNTKVTVSSTTTPKNKKATLKMPFAQLKNKVSSMPY</sequence>
<evidence type="ECO:0000313" key="1">
    <source>
        <dbReference type="EMBL" id="WMB27961.1"/>
    </source>
</evidence>
<name>A0ABY9LGE8_9STRE</name>
<dbReference type="RefSeq" id="WP_018367052.1">
    <property type="nucleotide sequence ID" value="NZ_CP104407.1"/>
</dbReference>
<protein>
    <submittedName>
        <fullName evidence="1">Uncharacterized protein</fullName>
    </submittedName>
</protein>
<accession>A0ABY9LGE8</accession>
<evidence type="ECO:0000313" key="2">
    <source>
        <dbReference type="Proteomes" id="UP001238096"/>
    </source>
</evidence>
<reference evidence="2" key="1">
    <citation type="submission" date="2022-10" db="EMBL/GenBank/DDBJ databases">
        <title>Streptococcus didelphis as causative of fatal infections in opossums (Didelphis albiventris).</title>
        <authorList>
            <person name="Breyer G.M."/>
            <person name="Da Silva M.E.R.J."/>
            <person name="Siqueira F.M."/>
        </authorList>
    </citation>
    <scope>NUCLEOTIDE SEQUENCE [LARGE SCALE GENOMIC DNA]</scope>
    <source>
        <strain evidence="2">LBVP101/21</strain>
    </source>
</reference>
<proteinExistence type="predicted"/>
<dbReference type="EMBL" id="CP110509">
    <property type="protein sequence ID" value="WMB27961.1"/>
    <property type="molecule type" value="Genomic_DNA"/>
</dbReference>
<gene>
    <name evidence="1" type="ORF">N1496_08130</name>
</gene>
<organism evidence="1 2">
    <name type="scientific">Streptococcus didelphis</name>
    <dbReference type="NCBI Taxonomy" id="102886"/>
    <lineage>
        <taxon>Bacteria</taxon>
        <taxon>Bacillati</taxon>
        <taxon>Bacillota</taxon>
        <taxon>Bacilli</taxon>
        <taxon>Lactobacillales</taxon>
        <taxon>Streptococcaceae</taxon>
        <taxon>Streptococcus</taxon>
    </lineage>
</organism>